<dbReference type="InterPro" id="IPR013087">
    <property type="entry name" value="Znf_C2H2_type"/>
</dbReference>
<dbReference type="Gene3D" id="3.30.710.10">
    <property type="entry name" value="Potassium Channel Kv1.1, Chain A"/>
    <property type="match status" value="1"/>
</dbReference>
<dbReference type="SUPFAM" id="SSF54695">
    <property type="entry name" value="POZ domain"/>
    <property type="match status" value="1"/>
</dbReference>
<keyword evidence="4" id="KW-0677">Repeat</keyword>
<feature type="compositionally biased region" description="Polar residues" evidence="7">
    <location>
        <begin position="531"/>
        <end position="540"/>
    </location>
</feature>
<accession>A0AAD5L335</accession>
<feature type="region of interest" description="Disordered" evidence="7">
    <location>
        <begin position="730"/>
        <end position="777"/>
    </location>
</feature>
<feature type="compositionally biased region" description="Gly residues" evidence="7">
    <location>
        <begin position="591"/>
        <end position="604"/>
    </location>
</feature>
<dbReference type="FunFam" id="3.30.710.10:FF:000118">
    <property type="entry name" value="Abrupt, isoform B"/>
    <property type="match status" value="1"/>
</dbReference>
<dbReference type="AlphaFoldDB" id="A0AAD5L335"/>
<feature type="domain" description="C2H2-type" evidence="9">
    <location>
        <begin position="670"/>
        <end position="698"/>
    </location>
</feature>
<feature type="compositionally biased region" description="Basic residues" evidence="7">
    <location>
        <begin position="547"/>
        <end position="557"/>
    </location>
</feature>
<dbReference type="Pfam" id="PF00651">
    <property type="entry name" value="BTB"/>
    <property type="match status" value="1"/>
</dbReference>
<keyword evidence="2" id="KW-0217">Developmental protein</keyword>
<evidence type="ECO:0008006" key="12">
    <source>
        <dbReference type="Google" id="ProtNLM"/>
    </source>
</evidence>
<dbReference type="PROSITE" id="PS00028">
    <property type="entry name" value="ZINC_FINGER_C2H2_1"/>
    <property type="match status" value="1"/>
</dbReference>
<dbReference type="EMBL" id="WJBH02000001">
    <property type="protein sequence ID" value="KAI9565684.1"/>
    <property type="molecule type" value="Genomic_DNA"/>
</dbReference>
<feature type="compositionally biased region" description="Low complexity" evidence="7">
    <location>
        <begin position="161"/>
        <end position="171"/>
    </location>
</feature>
<organism evidence="10 11">
    <name type="scientific">Daphnia sinensis</name>
    <dbReference type="NCBI Taxonomy" id="1820382"/>
    <lineage>
        <taxon>Eukaryota</taxon>
        <taxon>Metazoa</taxon>
        <taxon>Ecdysozoa</taxon>
        <taxon>Arthropoda</taxon>
        <taxon>Crustacea</taxon>
        <taxon>Branchiopoda</taxon>
        <taxon>Diplostraca</taxon>
        <taxon>Cladocera</taxon>
        <taxon>Anomopoda</taxon>
        <taxon>Daphniidae</taxon>
        <taxon>Daphnia</taxon>
        <taxon>Daphnia similis group</taxon>
    </lineage>
</organism>
<evidence type="ECO:0000256" key="3">
    <source>
        <dbReference type="ARBA" id="ARBA00022723"/>
    </source>
</evidence>
<dbReference type="Proteomes" id="UP000820818">
    <property type="component" value="Linkage Group LG1"/>
</dbReference>
<dbReference type="CDD" id="cd18315">
    <property type="entry name" value="BTB_POZ_BAB-like"/>
    <property type="match status" value="1"/>
</dbReference>
<feature type="domain" description="BTB" evidence="8">
    <location>
        <begin position="202"/>
        <end position="267"/>
    </location>
</feature>
<dbReference type="GO" id="GO:0005634">
    <property type="term" value="C:nucleus"/>
    <property type="evidence" value="ECO:0007669"/>
    <property type="project" value="UniProtKB-SubCell"/>
</dbReference>
<reference evidence="10 11" key="1">
    <citation type="submission" date="2022-05" db="EMBL/GenBank/DDBJ databases">
        <title>A multi-omics perspective on studying reproductive biology in Daphnia sinensis.</title>
        <authorList>
            <person name="Jia J."/>
        </authorList>
    </citation>
    <scope>NUCLEOTIDE SEQUENCE [LARGE SCALE GENOMIC DNA]</scope>
    <source>
        <strain evidence="10 11">WSL</strain>
    </source>
</reference>
<feature type="region of interest" description="Disordered" evidence="7">
    <location>
        <begin position="583"/>
        <end position="621"/>
    </location>
</feature>
<feature type="region of interest" description="Disordered" evidence="7">
    <location>
        <begin position="1"/>
        <end position="171"/>
    </location>
</feature>
<evidence type="ECO:0000256" key="4">
    <source>
        <dbReference type="ARBA" id="ARBA00022737"/>
    </source>
</evidence>
<feature type="compositionally biased region" description="Acidic residues" evidence="7">
    <location>
        <begin position="400"/>
        <end position="421"/>
    </location>
</feature>
<feature type="compositionally biased region" description="Low complexity" evidence="7">
    <location>
        <begin position="49"/>
        <end position="58"/>
    </location>
</feature>
<evidence type="ECO:0000313" key="11">
    <source>
        <dbReference type="Proteomes" id="UP000820818"/>
    </source>
</evidence>
<evidence type="ECO:0000259" key="8">
    <source>
        <dbReference type="PROSITE" id="PS50097"/>
    </source>
</evidence>
<comment type="caution">
    <text evidence="10">The sequence shown here is derived from an EMBL/GenBank/DDBJ whole genome shotgun (WGS) entry which is preliminary data.</text>
</comment>
<feature type="compositionally biased region" description="Acidic residues" evidence="7">
    <location>
        <begin position="508"/>
        <end position="519"/>
    </location>
</feature>
<feature type="region of interest" description="Disordered" evidence="7">
    <location>
        <begin position="927"/>
        <end position="972"/>
    </location>
</feature>
<proteinExistence type="predicted"/>
<dbReference type="InterPro" id="IPR000210">
    <property type="entry name" value="BTB/POZ_dom"/>
</dbReference>
<feature type="compositionally biased region" description="Low complexity" evidence="7">
    <location>
        <begin position="927"/>
        <end position="938"/>
    </location>
</feature>
<dbReference type="InterPro" id="IPR051095">
    <property type="entry name" value="Dros_DevTransReg"/>
</dbReference>
<evidence type="ECO:0000256" key="6">
    <source>
        <dbReference type="PROSITE-ProRule" id="PRU00042"/>
    </source>
</evidence>
<feature type="compositionally biased region" description="Basic residues" evidence="7">
    <location>
        <begin position="73"/>
        <end position="84"/>
    </location>
</feature>
<dbReference type="SMART" id="SM00355">
    <property type="entry name" value="ZnF_C2H2"/>
    <property type="match status" value="2"/>
</dbReference>
<feature type="region of interest" description="Disordered" evidence="7">
    <location>
        <begin position="803"/>
        <end position="835"/>
    </location>
</feature>
<feature type="compositionally biased region" description="Low complexity" evidence="7">
    <location>
        <begin position="867"/>
        <end position="885"/>
    </location>
</feature>
<evidence type="ECO:0000313" key="10">
    <source>
        <dbReference type="EMBL" id="KAI9565684.1"/>
    </source>
</evidence>
<dbReference type="PROSITE" id="PS50157">
    <property type="entry name" value="ZINC_FINGER_C2H2_2"/>
    <property type="match status" value="2"/>
</dbReference>
<feature type="region of interest" description="Disordered" evidence="7">
    <location>
        <begin position="367"/>
        <end position="425"/>
    </location>
</feature>
<dbReference type="InterPro" id="IPR011333">
    <property type="entry name" value="SKP1/BTB/POZ_sf"/>
</dbReference>
<feature type="compositionally biased region" description="Gly residues" evidence="7">
    <location>
        <begin position="886"/>
        <end position="895"/>
    </location>
</feature>
<feature type="compositionally biased region" description="Acidic residues" evidence="7">
    <location>
        <begin position="104"/>
        <end position="139"/>
    </location>
</feature>
<dbReference type="Gene3D" id="3.30.160.60">
    <property type="entry name" value="Classic Zinc Finger"/>
    <property type="match status" value="1"/>
</dbReference>
<feature type="region of interest" description="Disordered" evidence="7">
    <location>
        <begin position="867"/>
        <end position="895"/>
    </location>
</feature>
<feature type="region of interest" description="Disordered" evidence="7">
    <location>
        <begin position="481"/>
        <end position="558"/>
    </location>
</feature>
<evidence type="ECO:0000256" key="1">
    <source>
        <dbReference type="ARBA" id="ARBA00004123"/>
    </source>
</evidence>
<dbReference type="PANTHER" id="PTHR23110:SF98">
    <property type="entry name" value="PRE-LOLA-G, ISOFORM C-RELATED"/>
    <property type="match status" value="1"/>
</dbReference>
<feature type="compositionally biased region" description="Basic and acidic residues" evidence="7">
    <location>
        <begin position="745"/>
        <end position="755"/>
    </location>
</feature>
<feature type="domain" description="C2H2-type" evidence="9">
    <location>
        <begin position="641"/>
        <end position="665"/>
    </location>
</feature>
<protein>
    <recommendedName>
        <fullName evidence="12">Protein abrupt</fullName>
    </recommendedName>
</protein>
<dbReference type="PANTHER" id="PTHR23110">
    <property type="entry name" value="BTB DOMAIN TRANSCRIPTION FACTOR"/>
    <property type="match status" value="1"/>
</dbReference>
<keyword evidence="6" id="KW-0862">Zinc</keyword>
<feature type="compositionally biased region" description="Basic and acidic residues" evidence="7">
    <location>
        <begin position="140"/>
        <end position="154"/>
    </location>
</feature>
<comment type="subcellular location">
    <subcellularLocation>
        <location evidence="1">Nucleus</location>
    </subcellularLocation>
</comment>
<keyword evidence="11" id="KW-1185">Reference proteome</keyword>
<dbReference type="Pfam" id="PF00096">
    <property type="entry name" value="zf-C2H2"/>
    <property type="match status" value="1"/>
</dbReference>
<dbReference type="GO" id="GO:0006357">
    <property type="term" value="P:regulation of transcription by RNA polymerase II"/>
    <property type="evidence" value="ECO:0007669"/>
    <property type="project" value="TreeGrafter"/>
</dbReference>
<feature type="region of interest" description="Disordered" evidence="7">
    <location>
        <begin position="289"/>
        <end position="346"/>
    </location>
</feature>
<keyword evidence="5" id="KW-0539">Nucleus</keyword>
<gene>
    <name evidence="10" type="ORF">GHT06_009476</name>
</gene>
<dbReference type="SMART" id="SM00225">
    <property type="entry name" value="BTB"/>
    <property type="match status" value="1"/>
</dbReference>
<evidence type="ECO:0000256" key="7">
    <source>
        <dbReference type="SAM" id="MobiDB-lite"/>
    </source>
</evidence>
<feature type="compositionally biased region" description="Basic and acidic residues" evidence="7">
    <location>
        <begin position="939"/>
        <end position="950"/>
    </location>
</feature>
<dbReference type="PROSITE" id="PS50097">
    <property type="entry name" value="BTB"/>
    <property type="match status" value="1"/>
</dbReference>
<dbReference type="GO" id="GO:0048813">
    <property type="term" value="P:dendrite morphogenesis"/>
    <property type="evidence" value="ECO:0007669"/>
    <property type="project" value="UniProtKB-ARBA"/>
</dbReference>
<evidence type="ECO:0000259" key="9">
    <source>
        <dbReference type="PROSITE" id="PS50157"/>
    </source>
</evidence>
<keyword evidence="3" id="KW-0479">Metal-binding</keyword>
<dbReference type="GO" id="GO:0007423">
    <property type="term" value="P:sensory organ development"/>
    <property type="evidence" value="ECO:0007669"/>
    <property type="project" value="UniProtKB-ARBA"/>
</dbReference>
<dbReference type="InterPro" id="IPR036236">
    <property type="entry name" value="Znf_C2H2_sf"/>
</dbReference>
<dbReference type="GO" id="GO:0008270">
    <property type="term" value="F:zinc ion binding"/>
    <property type="evidence" value="ECO:0007669"/>
    <property type="project" value="UniProtKB-KW"/>
</dbReference>
<dbReference type="GO" id="GO:0061061">
    <property type="term" value="P:muscle structure development"/>
    <property type="evidence" value="ECO:0007669"/>
    <property type="project" value="UniProtKB-ARBA"/>
</dbReference>
<keyword evidence="6" id="KW-0863">Zinc-finger</keyword>
<feature type="compositionally biased region" description="Basic residues" evidence="7">
    <location>
        <begin position="809"/>
        <end position="819"/>
    </location>
</feature>
<sequence>MVGAMALLSSPMSMPTGVVEESCIREHPSPSGSGSPDERVPANLLANAQQHQQQQQQHSVSKRRRVAADTAAQRRRHRQQRTAQHRLNATGSRRPSRTARRDNSEDEGDEENDEDEEADEEDDDDDERDADADVEDDAIIDSRREPQQQIEKQKPLHPQHHQLPQQQQQQQQQQQLYSLRWHDFQSSILSSFRHLRDVEDFVDVTLACDGKSFTAHKMVLSACSPYFRHLLKANPCQHPIVILRDVKYRDMEALLRFMYNGEVSVSNEQLPSVLHTARMLQVKGLADVPSKHYPNTKRVSDYSNETPSSRESSTERRPLVGLVTNPPRKRVRSRSTSPILVGTGGPTDLLGSTSATVAAAVTATLVTSKSEESGGRTVPDSASAGLVVVTENGRRRRTNDDEDDDEEEEHLNELDDEMEEEEGRHHRLHVKATMDEKQQQQQQQQQQREQLLLDVHRESLLSQALEGRSSQTLMAHLLAARRSGNQSETSSRSGRGGGAGAREHHGEDDDASDSDNDTDASDRDRTDVGDLSNTEDNVYPSSGMGDHHHHRSSSLHHHASEMMVPPSGYAAHHHPLLNLQSLHSLFPPGSIPGGNGPSGGGGGGHHGRHQHDSHNNNNNNDLAQATRRSLDLMRIRATDPRPCPQCGKIYRSAHTLRTHLEDKHTVCPGYRCVLCGTVAKSRNSLHSHMSRQHRGISTKDLPVVPMPAPFDPVLASCLLAKAGVKVSPAELAARASPTSGNPRGRTADLRLDFKSPHSGSLPPGTLPPQVTIGGLQSHRNNPLQLIPLEQDPEDLSLAQQRLRGDSGRDHHHHHHHHHREKSDRSGGSSGGMATISPYGSAAGLVNRLGLTTKMGKHWLETNMQAAIQQQQQQQQANSPGSNHNASGGGGNGGGSTGSALLDTYLQLIAEHSSNMAAVAAAAAAAQNNTGAPNNNNHSHSSEANHGDLSRPESAANTLDSCVKRSPKTTADD</sequence>
<evidence type="ECO:0000256" key="2">
    <source>
        <dbReference type="ARBA" id="ARBA00022473"/>
    </source>
</evidence>
<evidence type="ECO:0000256" key="5">
    <source>
        <dbReference type="ARBA" id="ARBA00023242"/>
    </source>
</evidence>
<name>A0AAD5L335_9CRUS</name>
<dbReference type="SUPFAM" id="SSF57667">
    <property type="entry name" value="beta-beta-alpha zinc fingers"/>
    <property type="match status" value="1"/>
</dbReference>